<dbReference type="InterPro" id="IPR028994">
    <property type="entry name" value="Integrin_alpha_N"/>
</dbReference>
<evidence type="ECO:0000313" key="3">
    <source>
        <dbReference type="EMBL" id="MFC4871710.1"/>
    </source>
</evidence>
<reference evidence="4" key="1">
    <citation type="journal article" date="2019" name="Int. J. Syst. Evol. Microbiol.">
        <title>The Global Catalogue of Microorganisms (GCM) 10K type strain sequencing project: providing services to taxonomists for standard genome sequencing and annotation.</title>
        <authorList>
            <consortium name="The Broad Institute Genomics Platform"/>
            <consortium name="The Broad Institute Genome Sequencing Center for Infectious Disease"/>
            <person name="Wu L."/>
            <person name="Ma J."/>
        </authorList>
    </citation>
    <scope>NUCLEOTIDE SEQUENCE [LARGE SCALE GENOMIC DNA]</scope>
    <source>
        <strain evidence="4">CGMCC 4.7466</strain>
    </source>
</reference>
<gene>
    <name evidence="3" type="ORF">ACFPFU_08440</name>
</gene>
<dbReference type="Proteomes" id="UP001595818">
    <property type="component" value="Unassembled WGS sequence"/>
</dbReference>
<keyword evidence="4" id="KW-1185">Reference proteome</keyword>
<dbReference type="Pfam" id="PF07593">
    <property type="entry name" value="UnbV_ASPIC"/>
    <property type="match status" value="1"/>
</dbReference>
<dbReference type="RefSeq" id="WP_377063443.1">
    <property type="nucleotide sequence ID" value="NZ_JBHSJJ010000004.1"/>
</dbReference>
<comment type="caution">
    <text evidence="3">The sequence shown here is derived from an EMBL/GenBank/DDBJ whole genome shotgun (WGS) entry which is preliminary data.</text>
</comment>
<protein>
    <submittedName>
        <fullName evidence="3">VCBS repeat-containing protein</fullName>
    </submittedName>
</protein>
<dbReference type="InterPro" id="IPR013517">
    <property type="entry name" value="FG-GAP"/>
</dbReference>
<evidence type="ECO:0000259" key="2">
    <source>
        <dbReference type="Pfam" id="PF07593"/>
    </source>
</evidence>
<proteinExistence type="predicted"/>
<dbReference type="Gene3D" id="2.130.10.130">
    <property type="entry name" value="Integrin alpha, N-terminal"/>
    <property type="match status" value="3"/>
</dbReference>
<dbReference type="InterPro" id="IPR027039">
    <property type="entry name" value="Crtac1"/>
</dbReference>
<dbReference type="InterPro" id="IPR011519">
    <property type="entry name" value="UnbV_ASPIC"/>
</dbReference>
<dbReference type="SUPFAM" id="SSF69318">
    <property type="entry name" value="Integrin alpha N-terminal domain"/>
    <property type="match status" value="3"/>
</dbReference>
<evidence type="ECO:0000313" key="4">
    <source>
        <dbReference type="Proteomes" id="UP001595818"/>
    </source>
</evidence>
<sequence>MLVLLVSCKKGEQKGDLLFETIAPSHSGIYFKNELTEDEGFNIIEYLYFYNGGGVSIGDINNDGLPDIYFSSNQGHNKLYLNKGNFEFEDITESAGVSSPGPWKTGITMADVNGDGFLDIYVCRVSGYKGLEGKNELYINNGDLTFTEMAADYGLDFRGFSTQAAFFDYDGDGDLDMYLLNHAVHTERSYGRASLRHMDHGEAGDRLYRNNLDKGETRFTAVTGEAGIYSSHIGYGLGVGIADLNNDGWPDIYVSNDFNENDYLYLNNKDGTFREVSESHLGHGSRFSMGNDLADFNNDGWVDILALDMHPEDEVILKKSAGEDAYEIYDLKLRFGYGRQVAQNTLQLNNGNGTFSEIAQLAGLHATDWSWSALFADFDLDGFKDIFISNGIKRRPNDMDYINFITDSEISGGLVQNPDMADLKLAEKMPPGEVHDFFFKNNGNLTFENTGKKWGIKHAGISNGTAYADLDNDGDLDLIVNHINQPASIYKNTLMEKSGENKPSYLKIKFKGVKNNHFGIGAKLYAYHNEKVILYENHTTRGFQSSIEPSLHMGLGNAQQVDSLLVVWPGGKQQLLKNVSVNQTITLSQADARESNHSPLRKENIPILLIPDSTSLDLAFEHWENEFNDFNQEYLLPHKISREGPKMALGHDPEGGMEYLFLGGAKDQSSEIHRFENGVFTKLDVPELTADSLYEDIHAVFFDSNQNGLQDLFVVSGGNEPGSDPNMGRLYLNKGNSHFVKSNSTLPELESHFSVVIAGDFDGDGRPDLFLGSRTVPGRYGERPKSYLLKNLGDGKFEDVTQASLPDGGHLGMVKDAAWVDLSQDGKMDLVILGEWMPITVLINDNGKFTNQTNEFGLGQTHGWWHSLEVADVNHDGFPDLIAGNQGLNHKLKPPLKLYVDDFDGNGKTDPVISYTIGDEEFPVAMRDELIRQIPSLKKEFGTHQKYAGTSLSKILDRKTLEKAETNEALEFRSMVFINESGKRLTGKPLPLEAQFSPVEAILVTDLDNDGLLDLVLGGNFHHAAPYYGPYDASQGWVLKGTEEGEFKAMNPKQSGLSIKGDIKDIKLVQDRGSRFLLFSRNDDRLVIYKLR</sequence>
<evidence type="ECO:0000256" key="1">
    <source>
        <dbReference type="ARBA" id="ARBA00022729"/>
    </source>
</evidence>
<name>A0ABV9SZ67_9BACT</name>
<dbReference type="PANTHER" id="PTHR16026:SF0">
    <property type="entry name" value="CARTILAGE ACIDIC PROTEIN 1"/>
    <property type="match status" value="1"/>
</dbReference>
<organism evidence="3 4">
    <name type="scientific">Negadavirga shengliensis</name>
    <dbReference type="NCBI Taxonomy" id="1389218"/>
    <lineage>
        <taxon>Bacteria</taxon>
        <taxon>Pseudomonadati</taxon>
        <taxon>Bacteroidota</taxon>
        <taxon>Cytophagia</taxon>
        <taxon>Cytophagales</taxon>
        <taxon>Cyclobacteriaceae</taxon>
        <taxon>Negadavirga</taxon>
    </lineage>
</organism>
<dbReference type="Pfam" id="PF13517">
    <property type="entry name" value="FG-GAP_3"/>
    <property type="match status" value="6"/>
</dbReference>
<dbReference type="EMBL" id="JBHSJJ010000004">
    <property type="protein sequence ID" value="MFC4871710.1"/>
    <property type="molecule type" value="Genomic_DNA"/>
</dbReference>
<keyword evidence="1" id="KW-0732">Signal</keyword>
<feature type="domain" description="ASPIC/UnbV" evidence="2">
    <location>
        <begin position="519"/>
        <end position="586"/>
    </location>
</feature>
<dbReference type="PANTHER" id="PTHR16026">
    <property type="entry name" value="CARTILAGE ACIDIC PROTEIN 1"/>
    <property type="match status" value="1"/>
</dbReference>
<accession>A0ABV9SZ67</accession>